<evidence type="ECO:0000313" key="2">
    <source>
        <dbReference type="EMBL" id="GBO08148.1"/>
    </source>
</evidence>
<keyword evidence="3" id="KW-1185">Reference proteome</keyword>
<dbReference type="EMBL" id="BGPR01033993">
    <property type="protein sequence ID" value="GBO08148.1"/>
    <property type="molecule type" value="Genomic_DNA"/>
</dbReference>
<dbReference type="OrthoDB" id="6492081at2759"/>
<proteinExistence type="predicted"/>
<dbReference type="Gene3D" id="3.30.70.270">
    <property type="match status" value="1"/>
</dbReference>
<dbReference type="Proteomes" id="UP000499080">
    <property type="component" value="Unassembled WGS sequence"/>
</dbReference>
<gene>
    <name evidence="2" type="primary">pol_1149</name>
    <name evidence="2" type="ORF">AVEN_18875_1</name>
</gene>
<dbReference type="Pfam" id="PF00078">
    <property type="entry name" value="RVT_1"/>
    <property type="match status" value="1"/>
</dbReference>
<accession>A0A4Y2U5Q6</accession>
<comment type="caution">
    <text evidence="2">The sequence shown here is derived from an EMBL/GenBank/DDBJ whole genome shotgun (WGS) entry which is preliminary data.</text>
</comment>
<reference evidence="2 3" key="1">
    <citation type="journal article" date="2019" name="Sci. Rep.">
        <title>Orb-weaving spider Araneus ventricosus genome elucidates the spidroin gene catalogue.</title>
        <authorList>
            <person name="Kono N."/>
            <person name="Nakamura H."/>
            <person name="Ohtoshi R."/>
            <person name="Moran D.A.P."/>
            <person name="Shinohara A."/>
            <person name="Yoshida Y."/>
            <person name="Fujiwara M."/>
            <person name="Mori M."/>
            <person name="Tomita M."/>
            <person name="Arakawa K."/>
        </authorList>
    </citation>
    <scope>NUCLEOTIDE SEQUENCE [LARGE SCALE GENOMIC DNA]</scope>
</reference>
<dbReference type="CDD" id="cd01647">
    <property type="entry name" value="RT_LTR"/>
    <property type="match status" value="1"/>
</dbReference>
<name>A0A4Y2U5Q6_ARAVE</name>
<dbReference type="InterPro" id="IPR043502">
    <property type="entry name" value="DNA/RNA_pol_sf"/>
</dbReference>
<dbReference type="PANTHER" id="PTHR24559">
    <property type="entry name" value="TRANSPOSON TY3-I GAG-POL POLYPROTEIN"/>
    <property type="match status" value="1"/>
</dbReference>
<evidence type="ECO:0000313" key="3">
    <source>
        <dbReference type="Proteomes" id="UP000499080"/>
    </source>
</evidence>
<dbReference type="GO" id="GO:0071897">
    <property type="term" value="P:DNA biosynthetic process"/>
    <property type="evidence" value="ECO:0007669"/>
    <property type="project" value="UniProtKB-ARBA"/>
</dbReference>
<dbReference type="PANTHER" id="PTHR24559:SF454">
    <property type="entry name" value="RIBONUCLEASE H"/>
    <property type="match status" value="1"/>
</dbReference>
<dbReference type="Gene3D" id="3.10.10.10">
    <property type="entry name" value="HIV Type 1 Reverse Transcriptase, subunit A, domain 1"/>
    <property type="match status" value="1"/>
</dbReference>
<dbReference type="InterPro" id="IPR053134">
    <property type="entry name" value="RNA-dir_DNA_polymerase"/>
</dbReference>
<organism evidence="2 3">
    <name type="scientific">Araneus ventricosus</name>
    <name type="common">Orbweaver spider</name>
    <name type="synonym">Epeira ventricosa</name>
    <dbReference type="NCBI Taxonomy" id="182803"/>
    <lineage>
        <taxon>Eukaryota</taxon>
        <taxon>Metazoa</taxon>
        <taxon>Ecdysozoa</taxon>
        <taxon>Arthropoda</taxon>
        <taxon>Chelicerata</taxon>
        <taxon>Arachnida</taxon>
        <taxon>Araneae</taxon>
        <taxon>Araneomorphae</taxon>
        <taxon>Entelegynae</taxon>
        <taxon>Araneoidea</taxon>
        <taxon>Araneidae</taxon>
        <taxon>Araneus</taxon>
    </lineage>
</organism>
<dbReference type="SUPFAM" id="SSF56672">
    <property type="entry name" value="DNA/RNA polymerases"/>
    <property type="match status" value="1"/>
</dbReference>
<dbReference type="AlphaFoldDB" id="A0A4Y2U5Q6"/>
<dbReference type="InterPro" id="IPR043128">
    <property type="entry name" value="Rev_trsase/Diguanyl_cyclase"/>
</dbReference>
<sequence length="131" mass="15317">MKLVTEVLHEVGKSSFISVLDLTKGCCQIPTKPEVKHYTAFVTHSGPYQWNIMPFGMKKAGSTFQRSMDKILSKHRRYCRAYIDVVATFFENWEEHKKYIRELFQTLQESNLNANLEKCEFGKKEVKFLGM</sequence>
<protein>
    <submittedName>
        <fullName evidence="2">Retrovirus-related Pol polyprotein from transposon 17.6</fullName>
    </submittedName>
</protein>
<evidence type="ECO:0000259" key="1">
    <source>
        <dbReference type="Pfam" id="PF00078"/>
    </source>
</evidence>
<dbReference type="InterPro" id="IPR000477">
    <property type="entry name" value="RT_dom"/>
</dbReference>
<feature type="domain" description="Reverse transcriptase" evidence="1">
    <location>
        <begin position="7"/>
        <end position="131"/>
    </location>
</feature>